<dbReference type="InterPro" id="IPR050575">
    <property type="entry name" value="BMC_shell"/>
</dbReference>
<evidence type="ECO:0000256" key="3">
    <source>
        <dbReference type="PROSITE-ProRule" id="PRU01278"/>
    </source>
</evidence>
<dbReference type="SUPFAM" id="SSF143414">
    <property type="entry name" value="CcmK-like"/>
    <property type="match status" value="2"/>
</dbReference>
<dbReference type="InterPro" id="IPR000249">
    <property type="entry name" value="BMC_dom"/>
</dbReference>
<dbReference type="KEGG" id="str:Sterm_1916"/>
<feature type="domain" description="BMC" evidence="4">
    <location>
        <begin position="3"/>
        <end position="85"/>
    </location>
</feature>
<dbReference type="CDD" id="cd07054">
    <property type="entry name" value="BMC_PduT_repeat2"/>
    <property type="match status" value="1"/>
</dbReference>
<gene>
    <name evidence="5" type="ordered locus">Sterm_1916</name>
</gene>
<evidence type="ECO:0000256" key="2">
    <source>
        <dbReference type="ARBA" id="ARBA00024446"/>
    </source>
</evidence>
<dbReference type="GO" id="GO:0031469">
    <property type="term" value="C:bacterial microcompartment"/>
    <property type="evidence" value="ECO:0007669"/>
    <property type="project" value="UniProtKB-SubCell"/>
</dbReference>
<dbReference type="Pfam" id="PF00936">
    <property type="entry name" value="BMC"/>
    <property type="match status" value="2"/>
</dbReference>
<reference evidence="5 6" key="2">
    <citation type="journal article" date="2010" name="Stand. Genomic Sci.">
        <title>Complete genome sequence of Sebaldella termitidis type strain (NCTC 11300).</title>
        <authorList>
            <person name="Harmon-Smith M."/>
            <person name="Celia L."/>
            <person name="Chertkov O."/>
            <person name="Lapidus A."/>
            <person name="Copeland A."/>
            <person name="Glavina Del Rio T."/>
            <person name="Nolan M."/>
            <person name="Lucas S."/>
            <person name="Tice H."/>
            <person name="Cheng J.F."/>
            <person name="Han C."/>
            <person name="Detter J.C."/>
            <person name="Bruce D."/>
            <person name="Goodwin L."/>
            <person name="Pitluck S."/>
            <person name="Pati A."/>
            <person name="Liolios K."/>
            <person name="Ivanova N."/>
            <person name="Mavromatis K."/>
            <person name="Mikhailova N."/>
            <person name="Chen A."/>
            <person name="Palaniappan K."/>
            <person name="Land M."/>
            <person name="Hauser L."/>
            <person name="Chang Y.J."/>
            <person name="Jeffries C.D."/>
            <person name="Brettin T."/>
            <person name="Goker M."/>
            <person name="Beck B."/>
            <person name="Bristow J."/>
            <person name="Eisen J.A."/>
            <person name="Markowitz V."/>
            <person name="Hugenholtz P."/>
            <person name="Kyrpides N.C."/>
            <person name="Klenk H.P."/>
            <person name="Chen F."/>
        </authorList>
    </citation>
    <scope>NUCLEOTIDE SEQUENCE [LARGE SCALE GENOMIC DNA]</scope>
    <source>
        <strain evidence="6">ATCC 33386 / NCTC 11300</strain>
    </source>
</reference>
<evidence type="ECO:0000259" key="4">
    <source>
        <dbReference type="PROSITE" id="PS51930"/>
    </source>
</evidence>
<comment type="similarity">
    <text evidence="3">Belongs to the bacterial microcompartments protein family.</text>
</comment>
<dbReference type="Gene3D" id="3.30.70.1710">
    <property type="match status" value="2"/>
</dbReference>
<comment type="subcellular location">
    <subcellularLocation>
        <location evidence="1">Bacterial microcompartment</location>
    </subcellularLocation>
</comment>
<dbReference type="AlphaFoldDB" id="D1AJ85"/>
<proteinExistence type="inferred from homology"/>
<dbReference type="InterPro" id="IPR044872">
    <property type="entry name" value="CcmK/CsoS1_BMC"/>
</dbReference>
<evidence type="ECO:0000256" key="1">
    <source>
        <dbReference type="ARBA" id="ARBA00024322"/>
    </source>
</evidence>
<dbReference type="PIRSF" id="PIRSF034834">
    <property type="entry name" value="PduT"/>
    <property type="match status" value="1"/>
</dbReference>
<dbReference type="PROSITE" id="PS51930">
    <property type="entry name" value="BMC_2"/>
    <property type="match status" value="2"/>
</dbReference>
<dbReference type="InterPro" id="IPR037233">
    <property type="entry name" value="CcmK-like_sf"/>
</dbReference>
<keyword evidence="6" id="KW-1185">Reference proteome</keyword>
<evidence type="ECO:0000313" key="5">
    <source>
        <dbReference type="EMBL" id="ACZ08773.1"/>
    </source>
</evidence>
<feature type="domain" description="BMC" evidence="4">
    <location>
        <begin position="95"/>
        <end position="181"/>
    </location>
</feature>
<dbReference type="PANTHER" id="PTHR33941:SF11">
    <property type="entry name" value="BACTERIAL MICROCOMPARTMENT SHELL PROTEIN PDUJ"/>
    <property type="match status" value="1"/>
</dbReference>
<dbReference type="eggNOG" id="COG4577">
    <property type="taxonomic scope" value="Bacteria"/>
</dbReference>
<dbReference type="PANTHER" id="PTHR33941">
    <property type="entry name" value="PROPANEDIOL UTILIZATION PROTEIN PDUA"/>
    <property type="match status" value="1"/>
</dbReference>
<dbReference type="CDD" id="cd07053">
    <property type="entry name" value="BMC_PduT_repeat1"/>
    <property type="match status" value="1"/>
</dbReference>
<accession>D1AJ85</accession>
<name>D1AJ85_SEBTE</name>
<organism evidence="5 6">
    <name type="scientific">Sebaldella termitidis (strain ATCC 33386 / NCTC 11300)</name>
    <dbReference type="NCBI Taxonomy" id="526218"/>
    <lineage>
        <taxon>Bacteria</taxon>
        <taxon>Fusobacteriati</taxon>
        <taxon>Fusobacteriota</taxon>
        <taxon>Fusobacteriia</taxon>
        <taxon>Fusobacteriales</taxon>
        <taxon>Leptotrichiaceae</taxon>
        <taxon>Sebaldella</taxon>
    </lineage>
</organism>
<protein>
    <submittedName>
        <fullName evidence="5">Microcompartments protein</fullName>
    </submittedName>
</protein>
<dbReference type="RefSeq" id="WP_012861367.1">
    <property type="nucleotide sequence ID" value="NC_013517.1"/>
</dbReference>
<dbReference type="STRING" id="526218.Sterm_1916"/>
<sequence length="181" mass="18960">MLTIGMIEFNSIAKGIEASDIMMKAGEVELMRANTICPGKFIAMVSGDIAAVESSVKAGVEAGEETVVNELVISRVHPEVIRAISGTTELDELGALGVLEYYDVTTAVNGADAAVKAANVQLIEVRLGFAIGGKSFVTLTGDVGAVNEAVKAGNDLGKEMGILVYSTVIPSPRKELYEKLL</sequence>
<reference evidence="6" key="1">
    <citation type="submission" date="2009-09" db="EMBL/GenBank/DDBJ databases">
        <title>The complete chromosome of Sebaldella termitidis ATCC 33386.</title>
        <authorList>
            <consortium name="US DOE Joint Genome Institute (JGI-PGF)"/>
            <person name="Lucas S."/>
            <person name="Copeland A."/>
            <person name="Lapidus A."/>
            <person name="Glavina del Rio T."/>
            <person name="Dalin E."/>
            <person name="Tice H."/>
            <person name="Bruce D."/>
            <person name="Goodwin L."/>
            <person name="Pitluck S."/>
            <person name="Kyrpides N."/>
            <person name="Mavromatis K."/>
            <person name="Ivanova N."/>
            <person name="Mikhailova N."/>
            <person name="Sims D."/>
            <person name="Meincke L."/>
            <person name="Brettin T."/>
            <person name="Detter J.C."/>
            <person name="Han C."/>
            <person name="Larimer F."/>
            <person name="Land M."/>
            <person name="Hauser L."/>
            <person name="Markowitz V."/>
            <person name="Cheng J.F."/>
            <person name="Hugenholtz P."/>
            <person name="Woyke T."/>
            <person name="Wu D."/>
            <person name="Eisen J.A."/>
        </authorList>
    </citation>
    <scope>NUCLEOTIDE SEQUENCE [LARGE SCALE GENOMIC DNA]</scope>
    <source>
        <strain evidence="6">ATCC 33386 / NCTC 11300</strain>
    </source>
</reference>
<evidence type="ECO:0000313" key="6">
    <source>
        <dbReference type="Proteomes" id="UP000000845"/>
    </source>
</evidence>
<dbReference type="HOGENOM" id="CLU_115793_0_0_0"/>
<dbReference type="SMART" id="SM00877">
    <property type="entry name" value="BMC"/>
    <property type="match status" value="2"/>
</dbReference>
<dbReference type="EMBL" id="CP001739">
    <property type="protein sequence ID" value="ACZ08773.1"/>
    <property type="molecule type" value="Genomic_DNA"/>
</dbReference>
<dbReference type="InterPro" id="IPR011238">
    <property type="entry name" value="Micro_shell_prot_PduT"/>
</dbReference>
<keyword evidence="2" id="KW-1283">Bacterial microcompartment</keyword>
<dbReference type="Proteomes" id="UP000000845">
    <property type="component" value="Chromosome"/>
</dbReference>